<dbReference type="Proteomes" id="UP000249619">
    <property type="component" value="Unassembled WGS sequence"/>
</dbReference>
<dbReference type="InterPro" id="IPR032382">
    <property type="entry name" value="AltA1"/>
</dbReference>
<proteinExistence type="predicted"/>
<evidence type="ECO:0000313" key="9">
    <source>
        <dbReference type="Proteomes" id="UP000249619"/>
    </source>
</evidence>
<feature type="disulfide bond" evidence="5">
    <location>
        <begin position="131"/>
        <end position="143"/>
    </location>
</feature>
<evidence type="ECO:0000256" key="5">
    <source>
        <dbReference type="PROSITE-ProRule" id="PRU01243"/>
    </source>
</evidence>
<dbReference type="AlphaFoldDB" id="A0A364NEB5"/>
<evidence type="ECO:0000256" key="1">
    <source>
        <dbReference type="ARBA" id="ARBA00004613"/>
    </source>
</evidence>
<feature type="signal peptide" evidence="6">
    <location>
        <begin position="1"/>
        <end position="15"/>
    </location>
</feature>
<accession>A0A364NEB5</accession>
<keyword evidence="9" id="KW-1185">Reference proteome</keyword>
<gene>
    <name evidence="8" type="ORF">DDE83_000880</name>
</gene>
<keyword evidence="4 5" id="KW-1015">Disulfide bond</keyword>
<dbReference type="GO" id="GO:0005576">
    <property type="term" value="C:extracellular region"/>
    <property type="evidence" value="ECO:0007669"/>
    <property type="project" value="UniProtKB-SubCell"/>
</dbReference>
<keyword evidence="3 6" id="KW-0732">Signal</keyword>
<reference evidence="9" key="1">
    <citation type="submission" date="2018-05" db="EMBL/GenBank/DDBJ databases">
        <title>Draft genome sequence of Stemphylium lycopersici strain CIDEFI 213.</title>
        <authorList>
            <person name="Medina R."/>
            <person name="Franco M.E.E."/>
            <person name="Lucentini C.G."/>
            <person name="Saparrat M.C.N."/>
            <person name="Balatti P.A."/>
        </authorList>
    </citation>
    <scope>NUCLEOTIDE SEQUENCE [LARGE SCALE GENOMIC DNA]</scope>
    <source>
        <strain evidence="9">CIDEFI 213</strain>
    </source>
</reference>
<dbReference type="EMBL" id="QGDH01000009">
    <property type="protein sequence ID" value="RAR15648.1"/>
    <property type="molecule type" value="Genomic_DNA"/>
</dbReference>
<evidence type="ECO:0000256" key="2">
    <source>
        <dbReference type="ARBA" id="ARBA00022525"/>
    </source>
</evidence>
<feature type="disulfide bond" evidence="5">
    <location>
        <begin position="73"/>
        <end position="88"/>
    </location>
</feature>
<sequence length="158" mass="16514">MQFFAVAALFGAALAAPAAQTPECPNPAHCGPPPNPANYENIDITDYTLRKNNGTIQSVYFKLSGENATDLVCETGALPALPAPVVTCGESDYRFGIVPPTNGTTDFGIAIYHQTGLASGKWGMGNVPSYCRAGGNGPLDFVCQQTNAFTLVITNGLI</sequence>
<dbReference type="Pfam" id="PF16541">
    <property type="entry name" value="AltA1"/>
    <property type="match status" value="1"/>
</dbReference>
<dbReference type="STRING" id="183478.A0A364NEB5"/>
<dbReference type="Gene3D" id="2.40.350.20">
    <property type="match status" value="1"/>
</dbReference>
<feature type="domain" description="AA1-like" evidence="7">
    <location>
        <begin position="37"/>
        <end position="156"/>
    </location>
</feature>
<dbReference type="OrthoDB" id="3928926at2759"/>
<organism evidence="8 9">
    <name type="scientific">Stemphylium lycopersici</name>
    <name type="common">Tomato gray leaf spot disease fungus</name>
    <name type="synonym">Thyrospora lycopersici</name>
    <dbReference type="NCBI Taxonomy" id="183478"/>
    <lineage>
        <taxon>Eukaryota</taxon>
        <taxon>Fungi</taxon>
        <taxon>Dikarya</taxon>
        <taxon>Ascomycota</taxon>
        <taxon>Pezizomycotina</taxon>
        <taxon>Dothideomycetes</taxon>
        <taxon>Pleosporomycetidae</taxon>
        <taxon>Pleosporales</taxon>
        <taxon>Pleosporineae</taxon>
        <taxon>Pleosporaceae</taxon>
        <taxon>Stemphylium</taxon>
    </lineage>
</organism>
<evidence type="ECO:0000256" key="3">
    <source>
        <dbReference type="ARBA" id="ARBA00022729"/>
    </source>
</evidence>
<comment type="subcellular location">
    <subcellularLocation>
        <location evidence="1">Secreted</location>
    </subcellularLocation>
</comment>
<feature type="chain" id="PRO_5016935155" evidence="6">
    <location>
        <begin position="16"/>
        <end position="158"/>
    </location>
</feature>
<evidence type="ECO:0000313" key="8">
    <source>
        <dbReference type="EMBL" id="RAR15648.1"/>
    </source>
</evidence>
<evidence type="ECO:0000256" key="6">
    <source>
        <dbReference type="SAM" id="SignalP"/>
    </source>
</evidence>
<dbReference type="PROSITE" id="PS51895">
    <property type="entry name" value="AA1"/>
    <property type="match status" value="1"/>
</dbReference>
<comment type="caution">
    <text evidence="8">The sequence shown here is derived from an EMBL/GenBank/DDBJ whole genome shotgun (WGS) entry which is preliminary data.</text>
</comment>
<keyword evidence="2" id="KW-0964">Secreted</keyword>
<name>A0A364NEB5_STELY</name>
<evidence type="ECO:0000259" key="7">
    <source>
        <dbReference type="PROSITE" id="PS51895"/>
    </source>
</evidence>
<protein>
    <submittedName>
        <fullName evidence="8">Major allergen alt</fullName>
    </submittedName>
</protein>
<evidence type="ECO:0000256" key="4">
    <source>
        <dbReference type="ARBA" id="ARBA00023157"/>
    </source>
</evidence>